<gene>
    <name evidence="2" type="ORF">SAMN02745120_1117</name>
</gene>
<dbReference type="SUPFAM" id="SSF51206">
    <property type="entry name" value="cAMP-binding domain-like"/>
    <property type="match status" value="1"/>
</dbReference>
<dbReference type="RefSeq" id="WP_143215763.1">
    <property type="nucleotide sequence ID" value="NZ_FUYN01000002.1"/>
</dbReference>
<organism evidence="2 3">
    <name type="scientific">Acetoanaerobium noterae</name>
    <dbReference type="NCBI Taxonomy" id="745369"/>
    <lineage>
        <taxon>Bacteria</taxon>
        <taxon>Bacillati</taxon>
        <taxon>Bacillota</taxon>
        <taxon>Clostridia</taxon>
        <taxon>Peptostreptococcales</taxon>
        <taxon>Filifactoraceae</taxon>
        <taxon>Acetoanaerobium</taxon>
    </lineage>
</organism>
<dbReference type="CDD" id="cd00038">
    <property type="entry name" value="CAP_ED"/>
    <property type="match status" value="1"/>
</dbReference>
<sequence>MRRVMVIPVYYSRPKSEGHQDGDSVYDHPTPIDEDGTLKRTLESIRIIKNQDFQLVILVSPTSEELTDRAKEKVNKILSEVNLDIQTFIFTPAELEKIKALAAEQDVDQSVIKLMNIRGYANVRNMCIYTAYILGAEMAMLIDDDELFEKEDFVDLASQYIGGRLYGKTIDGVAGYYLNKYGNYYDDVDIEPWMTYWDRFGFKGKAFDKIIGQEPRIKLTPFAFGGAMIIHRNLFKTVPFDPNVTRGEDIDYLINAKMFGFHFFLDRELSIKHLPPKKTHPVWKRFREDIYRFLYEKAKIDSQRDLPNMNKVTSHDFDPYPGNFLTNELEDMIFKANIMLAMDYLSNGDIESAKQTMNNIYLSKYDAMPKFNVFDAFIELQKDWKSLLSFTKQYMIDIRAIMDMAEFGYVKKYDKKSELVSMSRDEMEIILKSMDFFNNLEEDEIDTLAAIAKMKEYPENTFIGKANEKVVRMRIIYKGVVRIQKETLSGDSVDLAILEKGDYFGESFDKNFTSYVDIIAEEDCELIEIEHADLVSLIESQPMLGIRILQMLNAKLSLKLKTLNERYTLLSDRGSSIY</sequence>
<feature type="domain" description="Cyclic nucleotide-binding" evidence="1">
    <location>
        <begin position="436"/>
        <end position="506"/>
    </location>
</feature>
<name>A0A1T5AQQ5_9FIRM</name>
<dbReference type="InterPro" id="IPR018490">
    <property type="entry name" value="cNMP-bd_dom_sf"/>
</dbReference>
<proteinExistence type="predicted"/>
<accession>A0A1T5AQQ5</accession>
<reference evidence="3" key="1">
    <citation type="submission" date="2017-02" db="EMBL/GenBank/DDBJ databases">
        <authorList>
            <person name="Varghese N."/>
            <person name="Submissions S."/>
        </authorList>
    </citation>
    <scope>NUCLEOTIDE SEQUENCE [LARGE SCALE GENOMIC DNA]</scope>
    <source>
        <strain evidence="3">ATCC 35199</strain>
    </source>
</reference>
<dbReference type="InterPro" id="IPR000595">
    <property type="entry name" value="cNMP-bd_dom"/>
</dbReference>
<dbReference type="EMBL" id="FUYN01000002">
    <property type="protein sequence ID" value="SKB37308.1"/>
    <property type="molecule type" value="Genomic_DNA"/>
</dbReference>
<dbReference type="SUPFAM" id="SSF53448">
    <property type="entry name" value="Nucleotide-diphospho-sugar transferases"/>
    <property type="match status" value="1"/>
</dbReference>
<dbReference type="InterPro" id="IPR029044">
    <property type="entry name" value="Nucleotide-diphossugar_trans"/>
</dbReference>
<protein>
    <submittedName>
        <fullName evidence="2">Cyclic nucleotide-binding domain-containing protein</fullName>
    </submittedName>
</protein>
<dbReference type="Proteomes" id="UP000243406">
    <property type="component" value="Unassembled WGS sequence"/>
</dbReference>
<dbReference type="SMART" id="SM00100">
    <property type="entry name" value="cNMP"/>
    <property type="match status" value="1"/>
</dbReference>
<evidence type="ECO:0000259" key="1">
    <source>
        <dbReference type="PROSITE" id="PS50042"/>
    </source>
</evidence>
<dbReference type="PROSITE" id="PS50042">
    <property type="entry name" value="CNMP_BINDING_3"/>
    <property type="match status" value="1"/>
</dbReference>
<dbReference type="InterPro" id="IPR014710">
    <property type="entry name" value="RmlC-like_jellyroll"/>
</dbReference>
<keyword evidence="3" id="KW-1185">Reference proteome</keyword>
<dbReference type="AlphaFoldDB" id="A0A1T5AQQ5"/>
<dbReference type="Gene3D" id="3.90.550.10">
    <property type="entry name" value="Spore Coat Polysaccharide Biosynthesis Protein SpsA, Chain A"/>
    <property type="match status" value="1"/>
</dbReference>
<dbReference type="OrthoDB" id="1757142at2"/>
<dbReference type="Pfam" id="PF00027">
    <property type="entry name" value="cNMP_binding"/>
    <property type="match status" value="1"/>
</dbReference>
<evidence type="ECO:0000313" key="2">
    <source>
        <dbReference type="EMBL" id="SKB37308.1"/>
    </source>
</evidence>
<dbReference type="Gene3D" id="2.60.120.10">
    <property type="entry name" value="Jelly Rolls"/>
    <property type="match status" value="1"/>
</dbReference>
<evidence type="ECO:0000313" key="3">
    <source>
        <dbReference type="Proteomes" id="UP000243406"/>
    </source>
</evidence>